<reference evidence="11" key="1">
    <citation type="submission" date="2019-10" db="EMBL/GenBank/DDBJ databases">
        <title>The sequence and de novo assembly of the wild yak genome.</title>
        <authorList>
            <person name="Liu Y."/>
        </authorList>
    </citation>
    <scope>NUCLEOTIDE SEQUENCE [LARGE SCALE GENOMIC DNA]</scope>
    <source>
        <strain evidence="11">WY2019</strain>
    </source>
</reference>
<proteinExistence type="predicted"/>
<evidence type="ECO:0000256" key="4">
    <source>
        <dbReference type="ARBA" id="ARBA00023157"/>
    </source>
</evidence>
<dbReference type="SMART" id="SM00406">
    <property type="entry name" value="IGv"/>
    <property type="match status" value="2"/>
</dbReference>
<keyword evidence="3" id="KW-1064">Adaptive immunity</keyword>
<evidence type="ECO:0000313" key="12">
    <source>
        <dbReference type="Proteomes" id="UP000322234"/>
    </source>
</evidence>
<keyword evidence="2" id="KW-0391">Immunity</keyword>
<comment type="caution">
    <text evidence="11">The sequence shown here is derived from an EMBL/GenBank/DDBJ whole genome shotgun (WGS) entry which is preliminary data.</text>
</comment>
<evidence type="ECO:0000256" key="5">
    <source>
        <dbReference type="ARBA" id="ARBA00023170"/>
    </source>
</evidence>
<dbReference type="InterPro" id="IPR003599">
    <property type="entry name" value="Ig_sub"/>
</dbReference>
<dbReference type="InterPro" id="IPR036179">
    <property type="entry name" value="Ig-like_dom_sf"/>
</dbReference>
<feature type="domain" description="Ig-like" evidence="10">
    <location>
        <begin position="18"/>
        <end position="128"/>
    </location>
</feature>
<dbReference type="Gene3D" id="2.60.40.10">
    <property type="entry name" value="Immunoglobulins"/>
    <property type="match status" value="2"/>
</dbReference>
<keyword evidence="12" id="KW-1185">Reference proteome</keyword>
<dbReference type="GO" id="GO:0002250">
    <property type="term" value="P:adaptive immune response"/>
    <property type="evidence" value="ECO:0007669"/>
    <property type="project" value="UniProtKB-KW"/>
</dbReference>
<keyword evidence="5" id="KW-0675">Receptor</keyword>
<feature type="domain" description="Ig-like" evidence="10">
    <location>
        <begin position="193"/>
        <end position="297"/>
    </location>
</feature>
<keyword evidence="4" id="KW-1015">Disulfide bond</keyword>
<dbReference type="InterPro" id="IPR007110">
    <property type="entry name" value="Ig-like_dom"/>
</dbReference>
<dbReference type="GO" id="GO:0042101">
    <property type="term" value="C:T cell receptor complex"/>
    <property type="evidence" value="ECO:0007669"/>
    <property type="project" value="UniProtKB-KW"/>
</dbReference>
<protein>
    <recommendedName>
        <fullName evidence="10">Ig-like domain-containing protein</fullName>
    </recommendedName>
</protein>
<evidence type="ECO:0000256" key="8">
    <source>
        <dbReference type="SAM" id="MobiDB-lite"/>
    </source>
</evidence>
<keyword evidence="6" id="KW-0393">Immunoglobulin domain</keyword>
<evidence type="ECO:0000256" key="3">
    <source>
        <dbReference type="ARBA" id="ARBA00023130"/>
    </source>
</evidence>
<dbReference type="AlphaFoldDB" id="A0A6B0SKY8"/>
<dbReference type="InterPro" id="IPR050413">
    <property type="entry name" value="TCR_beta_variable"/>
</dbReference>
<accession>A0A6B0SKY8</accession>
<dbReference type="PROSITE" id="PS50835">
    <property type="entry name" value="IG_LIKE"/>
    <property type="match status" value="2"/>
</dbReference>
<dbReference type="SMART" id="SM00409">
    <property type="entry name" value="IG"/>
    <property type="match status" value="2"/>
</dbReference>
<dbReference type="SUPFAM" id="SSF48726">
    <property type="entry name" value="Immunoglobulin"/>
    <property type="match status" value="2"/>
</dbReference>
<name>A0A6B0SKY8_9CETA</name>
<keyword evidence="7" id="KW-1279">T cell receptor</keyword>
<feature type="region of interest" description="Disordered" evidence="8">
    <location>
        <begin position="307"/>
        <end position="332"/>
    </location>
</feature>
<dbReference type="EMBL" id="VBQZ03000443">
    <property type="protein sequence ID" value="MXQ99413.1"/>
    <property type="molecule type" value="Genomic_DNA"/>
</dbReference>
<dbReference type="GO" id="GO:0007166">
    <property type="term" value="P:cell surface receptor signaling pathway"/>
    <property type="evidence" value="ECO:0007669"/>
    <property type="project" value="TreeGrafter"/>
</dbReference>
<dbReference type="PANTHER" id="PTHR23268:SF14">
    <property type="entry name" value="T CELL RECEPTOR BETA VARIABLE 12-3-RELATED"/>
    <property type="match status" value="1"/>
</dbReference>
<evidence type="ECO:0000256" key="9">
    <source>
        <dbReference type="SAM" id="SignalP"/>
    </source>
</evidence>
<dbReference type="FunFam" id="2.60.40.10:FF:002491">
    <property type="entry name" value="T cell receptor beta variable 12-4"/>
    <property type="match status" value="1"/>
</dbReference>
<evidence type="ECO:0000313" key="11">
    <source>
        <dbReference type="EMBL" id="MXQ99413.1"/>
    </source>
</evidence>
<evidence type="ECO:0000256" key="1">
    <source>
        <dbReference type="ARBA" id="ARBA00022729"/>
    </source>
</evidence>
<organism evidence="11 12">
    <name type="scientific">Bos mutus</name>
    <name type="common">wild yak</name>
    <dbReference type="NCBI Taxonomy" id="72004"/>
    <lineage>
        <taxon>Eukaryota</taxon>
        <taxon>Metazoa</taxon>
        <taxon>Chordata</taxon>
        <taxon>Craniata</taxon>
        <taxon>Vertebrata</taxon>
        <taxon>Euteleostomi</taxon>
        <taxon>Mammalia</taxon>
        <taxon>Eutheria</taxon>
        <taxon>Laurasiatheria</taxon>
        <taxon>Artiodactyla</taxon>
        <taxon>Ruminantia</taxon>
        <taxon>Pecora</taxon>
        <taxon>Bovidae</taxon>
        <taxon>Bovinae</taxon>
        <taxon>Bos</taxon>
    </lineage>
</organism>
<dbReference type="PANTHER" id="PTHR23268">
    <property type="entry name" value="T-CELL RECEPTOR BETA CHAIN"/>
    <property type="match status" value="1"/>
</dbReference>
<dbReference type="InterPro" id="IPR013106">
    <property type="entry name" value="Ig_V-set"/>
</dbReference>
<evidence type="ECO:0000256" key="2">
    <source>
        <dbReference type="ARBA" id="ARBA00022859"/>
    </source>
</evidence>
<dbReference type="InterPro" id="IPR013783">
    <property type="entry name" value="Ig-like_fold"/>
</dbReference>
<evidence type="ECO:0000256" key="7">
    <source>
        <dbReference type="ARBA" id="ARBA00043266"/>
    </source>
</evidence>
<dbReference type="Proteomes" id="UP000322234">
    <property type="component" value="Unassembled WGS sequence"/>
</dbReference>
<keyword evidence="1 9" id="KW-0732">Signal</keyword>
<gene>
    <name evidence="11" type="ORF">E5288_WYG009978</name>
</gene>
<evidence type="ECO:0000256" key="6">
    <source>
        <dbReference type="ARBA" id="ARBA00023319"/>
    </source>
</evidence>
<sequence length="332" mass="36080">MATKLLCCVVLCLLGVGPTDAGVTQTPRHEVTEKGQAVTLSCEPIKSHAALFWYRQTSVRGLELLIYFNNQASIDESGMPKDRFSAKMHNASFSTLKIQPTDPGDSAMYLCASSKDTVLQKGATETVGACSHPDVSASPHRIGPPGHGSAFISAPTISSLIWESSHFHLDPAMLSSLLRLASLCLLGARCISAEVAQSPSHRVIEKKQAVNLSCDPISGHESLFWYYHAVGKEMKLLIYFLRESMQDDSGMPKGRFTAERMEGTSSTLRVHSAELGDSGVYFCASSRDTVLQSSVLSVQNHILSAPLKSGSPEQKSFPVPPLQGREERNNWN</sequence>
<feature type="chain" id="PRO_5025498636" description="Ig-like domain-containing protein" evidence="9">
    <location>
        <begin position="22"/>
        <end position="332"/>
    </location>
</feature>
<feature type="signal peptide" evidence="9">
    <location>
        <begin position="1"/>
        <end position="21"/>
    </location>
</feature>
<dbReference type="Pfam" id="PF07686">
    <property type="entry name" value="V-set"/>
    <property type="match status" value="2"/>
</dbReference>
<evidence type="ECO:0000259" key="10">
    <source>
        <dbReference type="PROSITE" id="PS50835"/>
    </source>
</evidence>